<feature type="transmembrane region" description="Helical" evidence="1">
    <location>
        <begin position="99"/>
        <end position="119"/>
    </location>
</feature>
<evidence type="ECO:0000256" key="1">
    <source>
        <dbReference type="SAM" id="Phobius"/>
    </source>
</evidence>
<evidence type="ECO:0000313" key="2">
    <source>
        <dbReference type="EMBL" id="MDJ1479957.1"/>
    </source>
</evidence>
<organism evidence="2 3">
    <name type="scientific">Xanthocytophaga flava</name>
    <dbReference type="NCBI Taxonomy" id="3048013"/>
    <lineage>
        <taxon>Bacteria</taxon>
        <taxon>Pseudomonadati</taxon>
        <taxon>Bacteroidota</taxon>
        <taxon>Cytophagia</taxon>
        <taxon>Cytophagales</taxon>
        <taxon>Rhodocytophagaceae</taxon>
        <taxon>Xanthocytophaga</taxon>
    </lineage>
</organism>
<dbReference type="AlphaFoldDB" id="A0AAE3U5W7"/>
<protein>
    <submittedName>
        <fullName evidence="2">Uncharacterized protein</fullName>
    </submittedName>
</protein>
<comment type="caution">
    <text evidence="2">The sequence shown here is derived from an EMBL/GenBank/DDBJ whole genome shotgun (WGS) entry which is preliminary data.</text>
</comment>
<dbReference type="RefSeq" id="WP_313976527.1">
    <property type="nucleotide sequence ID" value="NZ_JASJOS010000002.1"/>
</dbReference>
<name>A0AAE3U5W7_9BACT</name>
<accession>A0AAE3U5W7</accession>
<reference evidence="2" key="1">
    <citation type="submission" date="2023-05" db="EMBL/GenBank/DDBJ databases">
        <authorList>
            <person name="Zhang X."/>
        </authorList>
    </citation>
    <scope>NUCLEOTIDE SEQUENCE</scope>
    <source>
        <strain evidence="2">YF14B1</strain>
    </source>
</reference>
<keyword evidence="1" id="KW-1133">Transmembrane helix</keyword>
<keyword evidence="1" id="KW-0812">Transmembrane</keyword>
<feature type="transmembrane region" description="Helical" evidence="1">
    <location>
        <begin position="139"/>
        <end position="157"/>
    </location>
</feature>
<dbReference type="Proteomes" id="UP001241110">
    <property type="component" value="Unassembled WGS sequence"/>
</dbReference>
<feature type="transmembrane region" description="Helical" evidence="1">
    <location>
        <begin position="6"/>
        <end position="27"/>
    </location>
</feature>
<feature type="transmembrane region" description="Helical" evidence="1">
    <location>
        <begin position="69"/>
        <end position="87"/>
    </location>
</feature>
<keyword evidence="1" id="KW-0472">Membrane</keyword>
<gene>
    <name evidence="2" type="ORF">QNI16_05625</name>
</gene>
<proteinExistence type="predicted"/>
<sequence length="162" mass="19043">MKHLKYILLLIVVLFETYFIGIGSTLLKDIPQCDEGILMLFRYDCIISVFHGLQPIWQEQIVSMLHVDFIFILVYTFLLLLWSYLEMQQQRSVWLNELLRLNILLGILAAVADCIENMILLHDFSIPVRTIYQPDVFSFIKWGCIGWIVVVLLMSRVPRFFA</sequence>
<dbReference type="EMBL" id="JASJOS010000002">
    <property type="protein sequence ID" value="MDJ1479957.1"/>
    <property type="molecule type" value="Genomic_DNA"/>
</dbReference>
<evidence type="ECO:0000313" key="3">
    <source>
        <dbReference type="Proteomes" id="UP001241110"/>
    </source>
</evidence>